<proteinExistence type="predicted"/>
<dbReference type="InterPro" id="IPR037056">
    <property type="entry name" value="RNase_H1_N_sf"/>
</dbReference>
<comment type="caution">
    <text evidence="3">The sequence shown here is derived from an EMBL/GenBank/DDBJ whole genome shotgun (WGS) entry which is preliminary data.</text>
</comment>
<dbReference type="Proteomes" id="UP001215280">
    <property type="component" value="Unassembled WGS sequence"/>
</dbReference>
<organism evidence="3 4">
    <name type="scientific">Mycena maculata</name>
    <dbReference type="NCBI Taxonomy" id="230809"/>
    <lineage>
        <taxon>Eukaryota</taxon>
        <taxon>Fungi</taxon>
        <taxon>Dikarya</taxon>
        <taxon>Basidiomycota</taxon>
        <taxon>Agaricomycotina</taxon>
        <taxon>Agaricomycetes</taxon>
        <taxon>Agaricomycetidae</taxon>
        <taxon>Agaricales</taxon>
        <taxon>Marasmiineae</taxon>
        <taxon>Mycenaceae</taxon>
        <taxon>Mycena</taxon>
    </lineage>
</organism>
<feature type="compositionally biased region" description="Low complexity" evidence="1">
    <location>
        <begin position="338"/>
        <end position="358"/>
    </location>
</feature>
<reference evidence="3" key="1">
    <citation type="submission" date="2023-03" db="EMBL/GenBank/DDBJ databases">
        <title>Massive genome expansion in bonnet fungi (Mycena s.s.) driven by repeated elements and novel gene families across ecological guilds.</title>
        <authorList>
            <consortium name="Lawrence Berkeley National Laboratory"/>
            <person name="Harder C.B."/>
            <person name="Miyauchi S."/>
            <person name="Viragh M."/>
            <person name="Kuo A."/>
            <person name="Thoen E."/>
            <person name="Andreopoulos B."/>
            <person name="Lu D."/>
            <person name="Skrede I."/>
            <person name="Drula E."/>
            <person name="Henrissat B."/>
            <person name="Morin E."/>
            <person name="Kohler A."/>
            <person name="Barry K."/>
            <person name="LaButti K."/>
            <person name="Morin E."/>
            <person name="Salamov A."/>
            <person name="Lipzen A."/>
            <person name="Mereny Z."/>
            <person name="Hegedus B."/>
            <person name="Baldrian P."/>
            <person name="Stursova M."/>
            <person name="Weitz H."/>
            <person name="Taylor A."/>
            <person name="Grigoriev I.V."/>
            <person name="Nagy L.G."/>
            <person name="Martin F."/>
            <person name="Kauserud H."/>
        </authorList>
    </citation>
    <scope>NUCLEOTIDE SEQUENCE</scope>
    <source>
        <strain evidence="3">CBHHK188m</strain>
    </source>
</reference>
<feature type="domain" description="Ribonuclease H1 N-terminal" evidence="2">
    <location>
        <begin position="113"/>
        <end position="150"/>
    </location>
</feature>
<sequence length="439" mass="46971">MLASSTISIIIAANLGSGQGQGYATESGATGLDAVWILLAGLAVFALKNPRDTMWWSIPLSSLLAPRCSSKFLSSLFDLACSLYSTMPCLPNFYPCPGHEDILSHDATAQCLYYAVAVGRNCGVFTNAWIARDHTDGYSDPVTKSFRTWDDMLEWWERVCLKNHSNGCPVIKNPLPFTLDPDGNTHPGPNPCTHHTLLLPLPPPRPPELRFRNRRYRSPAASRPHAAPSPFNNHARIKTEPLSPVPKKEEPRTPNLAPLTVPRISPLTRVQLSPTGFAHAAQLNVVATGRAHADALNSAAAATAAVHAHAFRSSNTHPSPSPSAASVSPSPTGMPVRPRATVLVTPATPATPARTVTTENTPSVLVTPGPNVAPPRPPVAPAPPLRQYGIHGVSVFYATHAEALAAVWRLGLSTSKIMVSDNVEKLEAWMTGAPFVGED</sequence>
<keyword evidence="4" id="KW-1185">Reference proteome</keyword>
<evidence type="ECO:0000313" key="4">
    <source>
        <dbReference type="Proteomes" id="UP001215280"/>
    </source>
</evidence>
<feature type="compositionally biased region" description="Low complexity" evidence="1">
    <location>
        <begin position="218"/>
        <end position="230"/>
    </location>
</feature>
<dbReference type="SUPFAM" id="SSF55658">
    <property type="entry name" value="L9 N-domain-like"/>
    <property type="match status" value="1"/>
</dbReference>
<evidence type="ECO:0000256" key="1">
    <source>
        <dbReference type="SAM" id="MobiDB-lite"/>
    </source>
</evidence>
<evidence type="ECO:0000259" key="2">
    <source>
        <dbReference type="Pfam" id="PF01693"/>
    </source>
</evidence>
<feature type="region of interest" description="Disordered" evidence="1">
    <location>
        <begin position="310"/>
        <end position="376"/>
    </location>
</feature>
<accession>A0AAD7MKA8</accession>
<dbReference type="EMBL" id="JARJLG010000272">
    <property type="protein sequence ID" value="KAJ7721062.1"/>
    <property type="molecule type" value="Genomic_DNA"/>
</dbReference>
<protein>
    <recommendedName>
        <fullName evidence="2">Ribonuclease H1 N-terminal domain-containing protein</fullName>
    </recommendedName>
</protein>
<dbReference type="InterPro" id="IPR009027">
    <property type="entry name" value="Ribosomal_bL9/RNase_H1_N"/>
</dbReference>
<feature type="region of interest" description="Disordered" evidence="1">
    <location>
        <begin position="217"/>
        <end position="260"/>
    </location>
</feature>
<gene>
    <name evidence="3" type="ORF">DFH07DRAFT_972398</name>
</gene>
<dbReference type="AlphaFoldDB" id="A0AAD7MKA8"/>
<dbReference type="InterPro" id="IPR011320">
    <property type="entry name" value="RNase_H1_N"/>
</dbReference>
<feature type="compositionally biased region" description="Low complexity" evidence="1">
    <location>
        <begin position="322"/>
        <end position="331"/>
    </location>
</feature>
<name>A0AAD7MKA8_9AGAR</name>
<dbReference type="Gene3D" id="3.40.970.10">
    <property type="entry name" value="Ribonuclease H1, N-terminal domain"/>
    <property type="match status" value="1"/>
</dbReference>
<dbReference type="Pfam" id="PF01693">
    <property type="entry name" value="Cauli_VI"/>
    <property type="match status" value="1"/>
</dbReference>
<evidence type="ECO:0000313" key="3">
    <source>
        <dbReference type="EMBL" id="KAJ7721062.1"/>
    </source>
</evidence>